<dbReference type="GO" id="GO:0046872">
    <property type="term" value="F:metal ion binding"/>
    <property type="evidence" value="ECO:0007669"/>
    <property type="project" value="InterPro"/>
</dbReference>
<sequence>MMNFSYLQPVKLCFGRGESKRVGQEVAQLGRKVLLVTGTTSCRKTGLLDRVTDALAASGVTCFLFERIESNPLSTTVDDGARLARMHQCDVVLGVGGGSVMDAAKAIAFMAKHTGSVVDYLSASAPAGEALPLVLMTTTAGTGSEGNCVAVVTNPATHDKLVFVSPALFARTAIIDPTLMVTQTPAMVASTGFDAMSHNIEALVGRYVQPMSAIMSREAIGLLARYLPRVWRDAGDLDAWDQVCWANTLGGMAIGLSACGLPHAMEHPLSGLYNITHGQGLAALYPALMEFSWRDNVAGFAAVARAMSDDVAALSEEAQARHSVVLIRQLLGTLALNFTLRDLGVDEKDIPWMADNCVQTMGFSLQQNPRIATRDEVEALYRACL</sequence>
<dbReference type="HOGENOM" id="CLU_007207_0_0_6"/>
<evidence type="ECO:0000259" key="4">
    <source>
        <dbReference type="Pfam" id="PF00465"/>
    </source>
</evidence>
<comment type="cofactor">
    <cofactor evidence="1">
        <name>Fe cation</name>
        <dbReference type="ChEBI" id="CHEBI:24875"/>
    </cofactor>
</comment>
<evidence type="ECO:0000256" key="1">
    <source>
        <dbReference type="ARBA" id="ARBA00001962"/>
    </source>
</evidence>
<organism evidence="6 7">
    <name type="scientific">Dickeya dadantii (strain 3937)</name>
    <name type="common">Erwinia chrysanthemi (strain 3937)</name>
    <dbReference type="NCBI Taxonomy" id="198628"/>
    <lineage>
        <taxon>Bacteria</taxon>
        <taxon>Pseudomonadati</taxon>
        <taxon>Pseudomonadota</taxon>
        <taxon>Gammaproteobacteria</taxon>
        <taxon>Enterobacterales</taxon>
        <taxon>Pectobacteriaceae</taxon>
        <taxon>Dickeya</taxon>
    </lineage>
</organism>
<accession>E0SML6</accession>
<dbReference type="SUPFAM" id="SSF56796">
    <property type="entry name" value="Dehydroquinate synthase-like"/>
    <property type="match status" value="1"/>
</dbReference>
<gene>
    <name evidence="6" type="ordered locus">Dda3937_01189</name>
</gene>
<evidence type="ECO:0000313" key="6">
    <source>
        <dbReference type="EMBL" id="ADM96963.1"/>
    </source>
</evidence>
<dbReference type="KEGG" id="ddd:Dda3937_01189"/>
<keyword evidence="3 6" id="KW-0560">Oxidoreductase</keyword>
<dbReference type="Proteomes" id="UP000006859">
    <property type="component" value="Chromosome"/>
</dbReference>
<dbReference type="AlphaFoldDB" id="E0SML6"/>
<dbReference type="eggNOG" id="COG1454">
    <property type="taxonomic scope" value="Bacteria"/>
</dbReference>
<evidence type="ECO:0000256" key="2">
    <source>
        <dbReference type="ARBA" id="ARBA00007358"/>
    </source>
</evidence>
<dbReference type="Gene3D" id="3.40.50.1970">
    <property type="match status" value="1"/>
</dbReference>
<dbReference type="InterPro" id="IPR039697">
    <property type="entry name" value="Alcohol_dehydrogenase_Fe"/>
</dbReference>
<dbReference type="InterPro" id="IPR001670">
    <property type="entry name" value="ADH_Fe/GldA"/>
</dbReference>
<protein>
    <submittedName>
        <fullName evidence="6">Alcohol dehydrogenase</fullName>
        <ecNumber evidence="6">1.1.1.1</ecNumber>
    </submittedName>
</protein>
<feature type="domain" description="Alcohol dehydrogenase iron-type/glycerol dehydrogenase GldA" evidence="4">
    <location>
        <begin position="9"/>
        <end position="177"/>
    </location>
</feature>
<name>E0SML6_DICD3</name>
<dbReference type="Pfam" id="PF00465">
    <property type="entry name" value="Fe-ADH"/>
    <property type="match status" value="1"/>
</dbReference>
<feature type="domain" description="Fe-containing alcohol dehydrogenase-like C-terminal" evidence="5">
    <location>
        <begin position="189"/>
        <end position="384"/>
    </location>
</feature>
<dbReference type="GO" id="GO:0004022">
    <property type="term" value="F:alcohol dehydrogenase (NAD+) activity"/>
    <property type="evidence" value="ECO:0007669"/>
    <property type="project" value="UniProtKB-EC"/>
</dbReference>
<evidence type="ECO:0000256" key="3">
    <source>
        <dbReference type="ARBA" id="ARBA00023002"/>
    </source>
</evidence>
<dbReference type="Gene3D" id="1.20.1090.10">
    <property type="entry name" value="Dehydroquinate synthase-like - alpha domain"/>
    <property type="match status" value="1"/>
</dbReference>
<dbReference type="CDD" id="cd08185">
    <property type="entry name" value="Fe-ADH-like"/>
    <property type="match status" value="1"/>
</dbReference>
<proteinExistence type="inferred from homology"/>
<evidence type="ECO:0000313" key="7">
    <source>
        <dbReference type="Proteomes" id="UP000006859"/>
    </source>
</evidence>
<dbReference type="PANTHER" id="PTHR11496:SF104">
    <property type="entry name" value="3-DEOXY-ALPHA-D-MANNO-OCTULOSONATE 8-OXIDASE"/>
    <property type="match status" value="1"/>
</dbReference>
<reference evidence="6 7" key="1">
    <citation type="journal article" date="2011" name="J. Bacteriol.">
        <title>Genome sequence of the plant-pathogenic bacterium Dickeya dadantii 3937.</title>
        <authorList>
            <person name="Glasner J.D."/>
            <person name="Yang C.H."/>
            <person name="Reverchon S."/>
            <person name="Hugouvieux-Cotte-Pattat N."/>
            <person name="Condemine G."/>
            <person name="Bohin J.P."/>
            <person name="Van Gijsegem F."/>
            <person name="Yang S."/>
            <person name="Franza T."/>
            <person name="Expert D."/>
            <person name="Plunkett G. III"/>
            <person name="San Francisco M.J."/>
            <person name="Charkowski A.O."/>
            <person name="Py B."/>
            <person name="Bell K."/>
            <person name="Rauscher L."/>
            <person name="Rodriguez-Palenzuela P."/>
            <person name="Toussaint A."/>
            <person name="Holeva M.C."/>
            <person name="He S.Y."/>
            <person name="Douet V."/>
            <person name="Boccara M."/>
            <person name="Blanco C."/>
            <person name="Toth I."/>
            <person name="Anderson B.D."/>
            <person name="Biehl B.S."/>
            <person name="Mau B."/>
            <person name="Flynn S.M."/>
            <person name="Barras F."/>
            <person name="Lindeberg M."/>
            <person name="Birch P.R."/>
            <person name="Tsuyumu S."/>
            <person name="Shi X."/>
            <person name="Hibbing M."/>
            <person name="Yap M.N."/>
            <person name="Carpentier M."/>
            <person name="Dassa E."/>
            <person name="Umehara M."/>
            <person name="Kim J.F."/>
            <person name="Rusch M."/>
            <person name="Soni P."/>
            <person name="Mayhew G.F."/>
            <person name="Fouts D.E."/>
            <person name="Gill S.R."/>
            <person name="Blattner F.R."/>
            <person name="Keen N.T."/>
            <person name="Perna N.T."/>
        </authorList>
    </citation>
    <scope>NUCLEOTIDE SEQUENCE [LARGE SCALE GENOMIC DNA]</scope>
    <source>
        <strain evidence="6 7">3937</strain>
    </source>
</reference>
<dbReference type="InterPro" id="IPR056798">
    <property type="entry name" value="ADH_Fe_C"/>
</dbReference>
<evidence type="ECO:0000259" key="5">
    <source>
        <dbReference type="Pfam" id="PF25137"/>
    </source>
</evidence>
<dbReference type="Pfam" id="PF25137">
    <property type="entry name" value="ADH_Fe_C"/>
    <property type="match status" value="1"/>
</dbReference>
<keyword evidence="7" id="KW-1185">Reference proteome</keyword>
<dbReference type="EC" id="1.1.1.1" evidence="6"/>
<dbReference type="FunFam" id="3.40.50.1970:FF:000003">
    <property type="entry name" value="Alcohol dehydrogenase, iron-containing"/>
    <property type="match status" value="1"/>
</dbReference>
<comment type="similarity">
    <text evidence="2">Belongs to the iron-containing alcohol dehydrogenase family.</text>
</comment>
<dbReference type="STRING" id="198628.Dda3937_01189"/>
<dbReference type="PANTHER" id="PTHR11496">
    <property type="entry name" value="ALCOHOL DEHYDROGENASE"/>
    <property type="match status" value="1"/>
</dbReference>
<dbReference type="EMBL" id="CP002038">
    <property type="protein sequence ID" value="ADM96963.1"/>
    <property type="molecule type" value="Genomic_DNA"/>
</dbReference>